<dbReference type="InterPro" id="IPR050362">
    <property type="entry name" value="Cation-dep_OMT"/>
</dbReference>
<dbReference type="InterPro" id="IPR002935">
    <property type="entry name" value="SAM_O-MeTrfase"/>
</dbReference>
<evidence type="ECO:0000256" key="3">
    <source>
        <dbReference type="ARBA" id="ARBA00022691"/>
    </source>
</evidence>
<dbReference type="EMBL" id="CP048209">
    <property type="protein sequence ID" value="QHT62194.1"/>
    <property type="molecule type" value="Genomic_DNA"/>
</dbReference>
<evidence type="ECO:0000256" key="2">
    <source>
        <dbReference type="ARBA" id="ARBA00022679"/>
    </source>
</evidence>
<sequence length="224" mass="24345">MKMNETWSLVDDYMAERLLPRDAVLERALAANKAAELPPIDVSPCQGMLLQLLVRMTNAKRILEIGTLGGYSTIWMGQALPADGRIVTLELDPLHAQVAQANLAHAGLESLVDIRVGPALEQLAKLEEEGAEPFDLIFIDADKPNNPAYLQWALRFSHSGTVIVGDNVVREGEVVNRHSTDPRVRGVRAFIDLLAQEPRISATAIQTVGSKGYDGFVIGIVNAG</sequence>
<dbReference type="InterPro" id="IPR029063">
    <property type="entry name" value="SAM-dependent_MTases_sf"/>
</dbReference>
<keyword evidence="1 4" id="KW-0489">Methyltransferase</keyword>
<gene>
    <name evidence="4" type="ORF">GXP70_20885</name>
</gene>
<organism evidence="4 5">
    <name type="scientific">Paenibacillus lycopersici</name>
    <dbReference type="NCBI Taxonomy" id="2704462"/>
    <lineage>
        <taxon>Bacteria</taxon>
        <taxon>Bacillati</taxon>
        <taxon>Bacillota</taxon>
        <taxon>Bacilli</taxon>
        <taxon>Bacillales</taxon>
        <taxon>Paenibacillaceae</taxon>
        <taxon>Paenibacillus</taxon>
    </lineage>
</organism>
<name>A0A6C0G434_9BACL</name>
<dbReference type="SUPFAM" id="SSF53335">
    <property type="entry name" value="S-adenosyl-L-methionine-dependent methyltransferases"/>
    <property type="match status" value="1"/>
</dbReference>
<dbReference type="CDD" id="cd02440">
    <property type="entry name" value="AdoMet_MTases"/>
    <property type="match status" value="1"/>
</dbReference>
<dbReference type="AlphaFoldDB" id="A0A6C0G434"/>
<keyword evidence="2 4" id="KW-0808">Transferase</keyword>
<dbReference type="RefSeq" id="WP_162358628.1">
    <property type="nucleotide sequence ID" value="NZ_CP048209.1"/>
</dbReference>
<dbReference type="GO" id="GO:0008757">
    <property type="term" value="F:S-adenosylmethionine-dependent methyltransferase activity"/>
    <property type="evidence" value="ECO:0007669"/>
    <property type="project" value="TreeGrafter"/>
</dbReference>
<dbReference type="Proteomes" id="UP000476064">
    <property type="component" value="Chromosome"/>
</dbReference>
<dbReference type="KEGG" id="plyc:GXP70_20885"/>
<dbReference type="Pfam" id="PF01596">
    <property type="entry name" value="Methyltransf_3"/>
    <property type="match status" value="1"/>
</dbReference>
<evidence type="ECO:0000313" key="4">
    <source>
        <dbReference type="EMBL" id="QHT62194.1"/>
    </source>
</evidence>
<accession>A0A6C0G434</accession>
<evidence type="ECO:0000256" key="1">
    <source>
        <dbReference type="ARBA" id="ARBA00022603"/>
    </source>
</evidence>
<dbReference type="PANTHER" id="PTHR10509:SF14">
    <property type="entry name" value="CAFFEOYL-COA O-METHYLTRANSFERASE 3-RELATED"/>
    <property type="match status" value="1"/>
</dbReference>
<dbReference type="PANTHER" id="PTHR10509">
    <property type="entry name" value="O-METHYLTRANSFERASE-RELATED"/>
    <property type="match status" value="1"/>
</dbReference>
<dbReference type="Gene3D" id="3.40.50.150">
    <property type="entry name" value="Vaccinia Virus protein VP39"/>
    <property type="match status" value="1"/>
</dbReference>
<dbReference type="GO" id="GO:0032259">
    <property type="term" value="P:methylation"/>
    <property type="evidence" value="ECO:0007669"/>
    <property type="project" value="UniProtKB-KW"/>
</dbReference>
<evidence type="ECO:0000313" key="5">
    <source>
        <dbReference type="Proteomes" id="UP000476064"/>
    </source>
</evidence>
<reference evidence="4 5" key="1">
    <citation type="submission" date="2020-01" db="EMBL/GenBank/DDBJ databases">
        <title>Paenibacillus sp. nov., isolated from tomato rhizosphere.</title>
        <authorList>
            <person name="Weon H.-Y."/>
            <person name="Lee S.A."/>
        </authorList>
    </citation>
    <scope>NUCLEOTIDE SEQUENCE [LARGE SCALE GENOMIC DNA]</scope>
    <source>
        <strain evidence="4 5">12200R-189</strain>
    </source>
</reference>
<proteinExistence type="predicted"/>
<keyword evidence="3" id="KW-0949">S-adenosyl-L-methionine</keyword>
<dbReference type="PROSITE" id="PS51682">
    <property type="entry name" value="SAM_OMT_I"/>
    <property type="match status" value="1"/>
</dbReference>
<keyword evidence="5" id="KW-1185">Reference proteome</keyword>
<dbReference type="GO" id="GO:0008171">
    <property type="term" value="F:O-methyltransferase activity"/>
    <property type="evidence" value="ECO:0007669"/>
    <property type="project" value="InterPro"/>
</dbReference>
<protein>
    <submittedName>
        <fullName evidence="4">O-methyltransferase</fullName>
    </submittedName>
</protein>